<dbReference type="AlphaFoldDB" id="A0A1X1GK79"/>
<gene>
    <name evidence="1" type="ORF">B7712_08315</name>
</gene>
<dbReference type="Proteomes" id="UP000193160">
    <property type="component" value="Unassembled WGS sequence"/>
</dbReference>
<keyword evidence="2" id="KW-1185">Reference proteome</keyword>
<dbReference type="RefSeq" id="WP_084849889.1">
    <property type="nucleotide sequence ID" value="NZ_NCUI01000025.1"/>
</dbReference>
<evidence type="ECO:0000313" key="2">
    <source>
        <dbReference type="Proteomes" id="UP000193160"/>
    </source>
</evidence>
<protein>
    <submittedName>
        <fullName evidence="1">Uncharacterized protein</fullName>
    </submittedName>
</protein>
<comment type="caution">
    <text evidence="1">The sequence shown here is derived from an EMBL/GenBank/DDBJ whole genome shotgun (WGS) entry which is preliminary data.</text>
</comment>
<sequence>MKLDCRVEQALQAINFVERYKELSDKFSLDRTPKEKRLNIITGELIFDVFEDLGYRAKFDGREKFFYIEPIKENGYTFGFHISIFKGLVELIWSVRDSQNKVILGTQLMEFSRRLISPDYRIMDPVIANYDDFENVMKIAFEMYEDFKQAFMKIATED</sequence>
<name>A0A1X1GK79_STROR</name>
<reference evidence="1 2" key="1">
    <citation type="journal article" date="2016" name="Eur. J. Clin. Microbiol. Infect. Dis.">
        <title>Whole genome sequencing as a tool for phylogenetic analysis of clinical strains of Mitis group streptococci.</title>
        <authorList>
            <person name="Rasmussen L.H."/>
            <person name="Dargis R."/>
            <person name="Hojholt K."/>
            <person name="Christensen J.J."/>
            <person name="Skovgaard O."/>
            <person name="Justesen U.S."/>
            <person name="Rosenvinge F.S."/>
            <person name="Moser C."/>
            <person name="Lukjancenko O."/>
            <person name="Rasmussen S."/>
            <person name="Nielsen X.C."/>
        </authorList>
    </citation>
    <scope>NUCLEOTIDE SEQUENCE [LARGE SCALE GENOMIC DNA]</scope>
    <source>
        <strain evidence="1 2">B_007274_11</strain>
    </source>
</reference>
<accession>A0A1X1GK79</accession>
<proteinExistence type="predicted"/>
<organism evidence="1 2">
    <name type="scientific">Streptococcus oralis subsp. oralis</name>
    <dbReference type="NCBI Taxonomy" id="1891914"/>
    <lineage>
        <taxon>Bacteria</taxon>
        <taxon>Bacillati</taxon>
        <taxon>Bacillota</taxon>
        <taxon>Bacilli</taxon>
        <taxon>Lactobacillales</taxon>
        <taxon>Streptococcaceae</taxon>
        <taxon>Streptococcus</taxon>
    </lineage>
</organism>
<evidence type="ECO:0000313" key="1">
    <source>
        <dbReference type="EMBL" id="ORO69334.1"/>
    </source>
</evidence>
<dbReference type="EMBL" id="NCUT01000030">
    <property type="protein sequence ID" value="ORO69334.1"/>
    <property type="molecule type" value="Genomic_DNA"/>
</dbReference>